<keyword evidence="2" id="KW-1185">Reference proteome</keyword>
<accession>A0A1V9X003</accession>
<dbReference type="Proteomes" id="UP000192247">
    <property type="component" value="Unassembled WGS sequence"/>
</dbReference>
<evidence type="ECO:0000313" key="1">
    <source>
        <dbReference type="EMBL" id="OQR66726.1"/>
    </source>
</evidence>
<dbReference type="AlphaFoldDB" id="A0A1V9X003"/>
<sequence length="136" mass="14438">MFRRGRKKRTTFVLRSKLPEPRIARVAPPTLSDVGPVPWPGSSLIGDVLLLSDSASLPSTKVAAGRVGQGRVKIDRVRSPSAGGQPVAGTPPVLSQKNLKMNRCREGPIDRCLIICQTAFKVGACHGSEVGGQVSK</sequence>
<evidence type="ECO:0000313" key="2">
    <source>
        <dbReference type="Proteomes" id="UP000192247"/>
    </source>
</evidence>
<name>A0A1V9X003_9ACAR</name>
<gene>
    <name evidence="1" type="ORF">BIW11_04933</name>
</gene>
<dbReference type="InParanoid" id="A0A1V9X003"/>
<protein>
    <submittedName>
        <fullName evidence="1">Uncharacterized protein</fullName>
    </submittedName>
</protein>
<dbReference type="EMBL" id="MNPL01031280">
    <property type="protein sequence ID" value="OQR66726.1"/>
    <property type="molecule type" value="Genomic_DNA"/>
</dbReference>
<reference evidence="1 2" key="1">
    <citation type="journal article" date="2017" name="Gigascience">
        <title>Draft genome of the honey bee ectoparasitic mite, Tropilaelaps mercedesae, is shaped by the parasitic life history.</title>
        <authorList>
            <person name="Dong X."/>
            <person name="Armstrong S.D."/>
            <person name="Xia D."/>
            <person name="Makepeace B.L."/>
            <person name="Darby A.C."/>
            <person name="Kadowaki T."/>
        </authorList>
    </citation>
    <scope>NUCLEOTIDE SEQUENCE [LARGE SCALE GENOMIC DNA]</scope>
    <source>
        <strain evidence="1">Wuxi-XJTLU</strain>
    </source>
</reference>
<comment type="caution">
    <text evidence="1">The sequence shown here is derived from an EMBL/GenBank/DDBJ whole genome shotgun (WGS) entry which is preliminary data.</text>
</comment>
<organism evidence="1 2">
    <name type="scientific">Tropilaelaps mercedesae</name>
    <dbReference type="NCBI Taxonomy" id="418985"/>
    <lineage>
        <taxon>Eukaryota</taxon>
        <taxon>Metazoa</taxon>
        <taxon>Ecdysozoa</taxon>
        <taxon>Arthropoda</taxon>
        <taxon>Chelicerata</taxon>
        <taxon>Arachnida</taxon>
        <taxon>Acari</taxon>
        <taxon>Parasitiformes</taxon>
        <taxon>Mesostigmata</taxon>
        <taxon>Gamasina</taxon>
        <taxon>Dermanyssoidea</taxon>
        <taxon>Laelapidae</taxon>
        <taxon>Tropilaelaps</taxon>
    </lineage>
</organism>
<proteinExistence type="predicted"/>